<feature type="domain" description="Nitroreductase" evidence="9">
    <location>
        <begin position="23"/>
        <end position="178"/>
    </location>
</feature>
<dbReference type="SUPFAM" id="SSF55469">
    <property type="entry name" value="FMN-dependent nitroreductase-like"/>
    <property type="match status" value="1"/>
</dbReference>
<comment type="similarity">
    <text evidence="2 8">Belongs to the nitroreductase family.</text>
</comment>
<sequence length="200" mass="21259">MTALPLPPCTEAGAAPAALAWLARRHSQGPRQLAGPGPTQDQLEQAVALAARAPDHLELAPWRFVRIDAAQRARLGELFAADAAQRGEPAPEIERARRHAAKAPVLLAVVARVRDDVAEVPAHEQWMCVGAGVMNLLDALHLMGFGAKLISGVSLRDAAVQAAFCRPGEQLVAWVVCGTPTTPARARHTEAASTRLSDWS</sequence>
<keyword evidence="6 8" id="KW-0560">Oxidoreductase</keyword>
<dbReference type="EC" id="1.-.-.-" evidence="8"/>
<gene>
    <name evidence="10" type="ORF">CKO43_07805</name>
</gene>
<evidence type="ECO:0000256" key="1">
    <source>
        <dbReference type="ARBA" id="ARBA00001917"/>
    </source>
</evidence>
<keyword evidence="3 8" id="KW-0285">Flavoprotein</keyword>
<evidence type="ECO:0000313" key="10">
    <source>
        <dbReference type="EMBL" id="MBK1712682.1"/>
    </source>
</evidence>
<comment type="cofactor">
    <cofactor evidence="1 8">
        <name>FMN</name>
        <dbReference type="ChEBI" id="CHEBI:58210"/>
    </cofactor>
</comment>
<dbReference type="InterPro" id="IPR029479">
    <property type="entry name" value="Nitroreductase"/>
</dbReference>
<keyword evidence="7 8" id="KW-0520">NAD</keyword>
<proteinExistence type="inferred from homology"/>
<evidence type="ECO:0000256" key="5">
    <source>
        <dbReference type="ARBA" id="ARBA00022857"/>
    </source>
</evidence>
<keyword evidence="5 8" id="KW-0521">NADP</keyword>
<keyword evidence="4 8" id="KW-0288">FMN</keyword>
<accession>A0ABS1DV78</accession>
<dbReference type="Proteomes" id="UP001041814">
    <property type="component" value="Unassembled WGS sequence"/>
</dbReference>
<protein>
    <recommendedName>
        <fullName evidence="8">Putative NAD(P)H nitroreductase</fullName>
        <ecNumber evidence="8">1.-.-.-</ecNumber>
    </recommendedName>
</protein>
<dbReference type="Pfam" id="PF00881">
    <property type="entry name" value="Nitroreductase"/>
    <property type="match status" value="1"/>
</dbReference>
<dbReference type="PIRSF" id="PIRSF000232">
    <property type="entry name" value="YdjA"/>
    <property type="match status" value="1"/>
</dbReference>
<evidence type="ECO:0000256" key="8">
    <source>
        <dbReference type="PIRNR" id="PIRNR000232"/>
    </source>
</evidence>
<dbReference type="InterPro" id="IPR026021">
    <property type="entry name" value="YdjA-like"/>
</dbReference>
<evidence type="ECO:0000256" key="4">
    <source>
        <dbReference type="ARBA" id="ARBA00022643"/>
    </source>
</evidence>
<evidence type="ECO:0000313" key="11">
    <source>
        <dbReference type="Proteomes" id="UP001041814"/>
    </source>
</evidence>
<dbReference type="InterPro" id="IPR052530">
    <property type="entry name" value="NAD(P)H_nitroreductase"/>
</dbReference>
<dbReference type="CDD" id="cd02135">
    <property type="entry name" value="YdjA-like"/>
    <property type="match status" value="1"/>
</dbReference>
<evidence type="ECO:0000256" key="3">
    <source>
        <dbReference type="ARBA" id="ARBA00022630"/>
    </source>
</evidence>
<name>A0ABS1DV78_RUBGE</name>
<reference evidence="10" key="2">
    <citation type="journal article" date="2020" name="Microorganisms">
        <title>Osmotic Adaptation and Compatible Solute Biosynthesis of Phototrophic Bacteria as Revealed from Genome Analyses.</title>
        <authorList>
            <person name="Imhoff J.F."/>
            <person name="Rahn T."/>
            <person name="Kunzel S."/>
            <person name="Keller A."/>
            <person name="Neulinger S.C."/>
        </authorList>
    </citation>
    <scope>NUCLEOTIDE SEQUENCE</scope>
    <source>
        <strain evidence="10">IM 151</strain>
    </source>
</reference>
<dbReference type="InterPro" id="IPR000415">
    <property type="entry name" value="Nitroreductase-like"/>
</dbReference>
<comment type="caution">
    <text evidence="10">The sequence shown here is derived from an EMBL/GenBank/DDBJ whole genome shotgun (WGS) entry which is preliminary data.</text>
</comment>
<evidence type="ECO:0000256" key="7">
    <source>
        <dbReference type="ARBA" id="ARBA00023027"/>
    </source>
</evidence>
<evidence type="ECO:0000256" key="6">
    <source>
        <dbReference type="ARBA" id="ARBA00023002"/>
    </source>
</evidence>
<dbReference type="EMBL" id="NRRU01000022">
    <property type="protein sequence ID" value="MBK1712682.1"/>
    <property type="molecule type" value="Genomic_DNA"/>
</dbReference>
<dbReference type="PANTHER" id="PTHR43821:SF1">
    <property type="entry name" value="NAD(P)H NITROREDUCTASE YDJA-RELATED"/>
    <property type="match status" value="1"/>
</dbReference>
<organism evidence="10 11">
    <name type="scientific">Rubrivivax gelatinosus</name>
    <name type="common">Rhodocyclus gelatinosus</name>
    <name type="synonym">Rhodopseudomonas gelatinosa</name>
    <dbReference type="NCBI Taxonomy" id="28068"/>
    <lineage>
        <taxon>Bacteria</taxon>
        <taxon>Pseudomonadati</taxon>
        <taxon>Pseudomonadota</taxon>
        <taxon>Betaproteobacteria</taxon>
        <taxon>Burkholderiales</taxon>
        <taxon>Sphaerotilaceae</taxon>
        <taxon>Rubrivivax</taxon>
    </lineage>
</organism>
<dbReference type="RefSeq" id="WP_200378328.1">
    <property type="nucleotide sequence ID" value="NZ_NRRU01000022.1"/>
</dbReference>
<evidence type="ECO:0000256" key="2">
    <source>
        <dbReference type="ARBA" id="ARBA00007118"/>
    </source>
</evidence>
<reference evidence="10" key="1">
    <citation type="submission" date="2017-08" db="EMBL/GenBank/DDBJ databases">
        <authorList>
            <person name="Imhoff J.F."/>
            <person name="Rahn T."/>
            <person name="Kuenzel S."/>
            <person name="Neulinger S.C."/>
        </authorList>
    </citation>
    <scope>NUCLEOTIDE SEQUENCE</scope>
    <source>
        <strain evidence="10">IM 151</strain>
    </source>
</reference>
<keyword evidence="11" id="KW-1185">Reference proteome</keyword>
<dbReference type="Gene3D" id="3.40.109.10">
    <property type="entry name" value="NADH Oxidase"/>
    <property type="match status" value="1"/>
</dbReference>
<evidence type="ECO:0000259" key="9">
    <source>
        <dbReference type="Pfam" id="PF00881"/>
    </source>
</evidence>
<dbReference type="PANTHER" id="PTHR43821">
    <property type="entry name" value="NAD(P)H NITROREDUCTASE YDJA-RELATED"/>
    <property type="match status" value="1"/>
</dbReference>